<dbReference type="EMBL" id="CAMAPF010000008">
    <property type="protein sequence ID" value="CAH9059290.1"/>
    <property type="molecule type" value="Genomic_DNA"/>
</dbReference>
<protein>
    <submittedName>
        <fullName evidence="1">Uncharacterized protein</fullName>
    </submittedName>
</protein>
<dbReference type="AlphaFoldDB" id="A0AAV0C2F0"/>
<proteinExistence type="predicted"/>
<evidence type="ECO:0000313" key="1">
    <source>
        <dbReference type="EMBL" id="CAH9059290.1"/>
    </source>
</evidence>
<reference evidence="1" key="1">
    <citation type="submission" date="2022-07" db="EMBL/GenBank/DDBJ databases">
        <authorList>
            <person name="Macas J."/>
            <person name="Novak P."/>
            <person name="Neumann P."/>
        </authorList>
    </citation>
    <scope>NUCLEOTIDE SEQUENCE</scope>
</reference>
<accession>A0AAV0C2F0</accession>
<comment type="caution">
    <text evidence="1">The sequence shown here is derived from an EMBL/GenBank/DDBJ whole genome shotgun (WGS) entry which is preliminary data.</text>
</comment>
<organism evidence="1 2">
    <name type="scientific">Cuscuta epithymum</name>
    <dbReference type="NCBI Taxonomy" id="186058"/>
    <lineage>
        <taxon>Eukaryota</taxon>
        <taxon>Viridiplantae</taxon>
        <taxon>Streptophyta</taxon>
        <taxon>Embryophyta</taxon>
        <taxon>Tracheophyta</taxon>
        <taxon>Spermatophyta</taxon>
        <taxon>Magnoliopsida</taxon>
        <taxon>eudicotyledons</taxon>
        <taxon>Gunneridae</taxon>
        <taxon>Pentapetalae</taxon>
        <taxon>asterids</taxon>
        <taxon>lamiids</taxon>
        <taxon>Solanales</taxon>
        <taxon>Convolvulaceae</taxon>
        <taxon>Cuscuteae</taxon>
        <taxon>Cuscuta</taxon>
        <taxon>Cuscuta subgen. Cuscuta</taxon>
    </lineage>
</organism>
<sequence length="247" mass="28460">MTKLISDNWSCIKFELKNSFHLFYDANFFGGFFRIIEKGGENLFIPEGRNGIGIKLFLSGICRALTLLKKGETKQPLLLNQVSRTNTNFEWELVNFDRDLPHNELCISGSLLQADVEQSDQSLVISLEDFRRIPDTDTSFTHIKDFFQITMTQDSLSQFLIKEFERIIVSSFGKPTEEEKVNDCTPTLRNVSSGNQMGHFEERIATRRTIPEVDYYASYQHSEGTDGEEAFSDSCSMRNEYFGHTRR</sequence>
<gene>
    <name evidence="1" type="ORF">CEPIT_LOCUS1371</name>
</gene>
<dbReference type="Proteomes" id="UP001152523">
    <property type="component" value="Unassembled WGS sequence"/>
</dbReference>
<keyword evidence="2" id="KW-1185">Reference proteome</keyword>
<name>A0AAV0C2F0_9ASTE</name>
<evidence type="ECO:0000313" key="2">
    <source>
        <dbReference type="Proteomes" id="UP001152523"/>
    </source>
</evidence>